<accession>A0A2Z4IMR2</accession>
<dbReference type="SUPFAM" id="SSF143100">
    <property type="entry name" value="TTHA1013/TTHA0281-like"/>
    <property type="match status" value="1"/>
</dbReference>
<dbReference type="CDD" id="cd00093">
    <property type="entry name" value="HTH_XRE"/>
    <property type="match status" value="1"/>
</dbReference>
<reference evidence="1 2" key="1">
    <citation type="submission" date="2018-06" db="EMBL/GenBank/DDBJ databases">
        <title>Echinicola strongylocentroti sp. nov., isolated from a sea urchin Strongylocentrotus intermedius.</title>
        <authorList>
            <person name="Bae S.S."/>
        </authorList>
    </citation>
    <scope>NUCLEOTIDE SEQUENCE [LARGE SCALE GENOMIC DNA]</scope>
    <source>
        <strain evidence="1 2">MEBiC08714</strain>
    </source>
</reference>
<gene>
    <name evidence="1" type="ORF">DN752_20900</name>
</gene>
<evidence type="ECO:0000313" key="1">
    <source>
        <dbReference type="EMBL" id="AWW32401.1"/>
    </source>
</evidence>
<dbReference type="Proteomes" id="UP000248688">
    <property type="component" value="Chromosome"/>
</dbReference>
<dbReference type="RefSeq" id="WP_112785774.1">
    <property type="nucleotide sequence ID" value="NZ_CP030041.1"/>
</dbReference>
<dbReference type="InterPro" id="IPR035069">
    <property type="entry name" value="TTHA1013/TTHA0281-like"/>
</dbReference>
<evidence type="ECO:0000313" key="2">
    <source>
        <dbReference type="Proteomes" id="UP000248688"/>
    </source>
</evidence>
<dbReference type="KEGG" id="est:DN752_20900"/>
<organism evidence="1 2">
    <name type="scientific">Echinicola strongylocentroti</name>
    <dbReference type="NCBI Taxonomy" id="1795355"/>
    <lineage>
        <taxon>Bacteria</taxon>
        <taxon>Pseudomonadati</taxon>
        <taxon>Bacteroidota</taxon>
        <taxon>Cytophagia</taxon>
        <taxon>Cytophagales</taxon>
        <taxon>Cyclobacteriaceae</taxon>
        <taxon>Echinicola</taxon>
    </lineage>
</organism>
<dbReference type="EMBL" id="CP030041">
    <property type="protein sequence ID" value="AWW32401.1"/>
    <property type="molecule type" value="Genomic_DNA"/>
</dbReference>
<keyword evidence="2" id="KW-1185">Reference proteome</keyword>
<protein>
    <recommendedName>
        <fullName evidence="3">Type II toxin-antitoxin system HicB family antitoxin</fullName>
    </recommendedName>
</protein>
<dbReference type="OrthoDB" id="965427at2"/>
<evidence type="ECO:0008006" key="3">
    <source>
        <dbReference type="Google" id="ProtNLM"/>
    </source>
</evidence>
<dbReference type="AlphaFoldDB" id="A0A2Z4IMR2"/>
<name>A0A2Z4IMR2_9BACT</name>
<dbReference type="InterPro" id="IPR001387">
    <property type="entry name" value="Cro/C1-type_HTH"/>
</dbReference>
<dbReference type="Gene3D" id="3.30.160.250">
    <property type="match status" value="1"/>
</dbReference>
<proteinExistence type="predicted"/>
<sequence>MEPVKVIISWQDNYGAHSKEVPGCIATHKTLEGVKVSYASALEYHLQGMREDGDKIPEKLQRIYTLEFELDTQALLKSLDGKLTRAALSRATGINERQLGHYLTGRVTPRPANRKKVVDGIHKLGEELLNVV</sequence>